<sequence>MKRPPLDGGQCWDPWWPLPYVFYLVLRAPSRTRAPPRKVPTGALASVLAWAGGFPAPRDLEGQRSTRQARGFRSGAASPSSPPLRPRPPWTAQPRRAQPPAPGPEPGPGGESSEDLTHALRTRVLPGPVLAL</sequence>
<name>A0ABN9A413_RANTA</name>
<reference evidence="2" key="1">
    <citation type="submission" date="2023-04" db="EMBL/GenBank/DDBJ databases">
        <authorList>
            <consortium name="ELIXIR-Norway"/>
        </authorList>
    </citation>
    <scope>NUCLEOTIDE SEQUENCE [LARGE SCALE GENOMIC DNA]</scope>
</reference>
<gene>
    <name evidence="2" type="ORF">MRATA1EN1_LOCUS29327</name>
</gene>
<protein>
    <submittedName>
        <fullName evidence="2">Uncharacterized protein</fullName>
    </submittedName>
</protein>
<evidence type="ECO:0000313" key="3">
    <source>
        <dbReference type="Proteomes" id="UP001176941"/>
    </source>
</evidence>
<organism evidence="2 3">
    <name type="scientific">Rangifer tarandus platyrhynchus</name>
    <name type="common">Svalbard reindeer</name>
    <dbReference type="NCBI Taxonomy" id="3082113"/>
    <lineage>
        <taxon>Eukaryota</taxon>
        <taxon>Metazoa</taxon>
        <taxon>Chordata</taxon>
        <taxon>Craniata</taxon>
        <taxon>Vertebrata</taxon>
        <taxon>Euteleostomi</taxon>
        <taxon>Mammalia</taxon>
        <taxon>Eutheria</taxon>
        <taxon>Laurasiatheria</taxon>
        <taxon>Artiodactyla</taxon>
        <taxon>Ruminantia</taxon>
        <taxon>Pecora</taxon>
        <taxon>Cervidae</taxon>
        <taxon>Odocoileinae</taxon>
        <taxon>Rangifer</taxon>
    </lineage>
</organism>
<feature type="compositionally biased region" description="Pro residues" evidence="1">
    <location>
        <begin position="80"/>
        <end position="107"/>
    </location>
</feature>
<dbReference type="EMBL" id="OX460343">
    <property type="protein sequence ID" value="CAI9180365.1"/>
    <property type="molecule type" value="Genomic_DNA"/>
</dbReference>
<evidence type="ECO:0000256" key="1">
    <source>
        <dbReference type="SAM" id="MobiDB-lite"/>
    </source>
</evidence>
<feature type="region of interest" description="Disordered" evidence="1">
    <location>
        <begin position="55"/>
        <end position="132"/>
    </location>
</feature>
<keyword evidence="3" id="KW-1185">Reference proteome</keyword>
<feature type="compositionally biased region" description="Low complexity" evidence="1">
    <location>
        <begin position="69"/>
        <end position="79"/>
    </location>
</feature>
<proteinExistence type="predicted"/>
<accession>A0ABN9A413</accession>
<dbReference type="Proteomes" id="UP001176941">
    <property type="component" value="Chromosome X"/>
</dbReference>
<evidence type="ECO:0000313" key="2">
    <source>
        <dbReference type="EMBL" id="CAI9180365.1"/>
    </source>
</evidence>